<evidence type="ECO:0000313" key="1">
    <source>
        <dbReference type="EMBL" id="EJK55120.1"/>
    </source>
</evidence>
<evidence type="ECO:0000313" key="2">
    <source>
        <dbReference type="Proteomes" id="UP000266841"/>
    </source>
</evidence>
<keyword evidence="2" id="KW-1185">Reference proteome</keyword>
<proteinExistence type="predicted"/>
<dbReference type="AlphaFoldDB" id="K0RPU3"/>
<name>K0RPU3_THAOC</name>
<organism evidence="1 2">
    <name type="scientific">Thalassiosira oceanica</name>
    <name type="common">Marine diatom</name>
    <dbReference type="NCBI Taxonomy" id="159749"/>
    <lineage>
        <taxon>Eukaryota</taxon>
        <taxon>Sar</taxon>
        <taxon>Stramenopiles</taxon>
        <taxon>Ochrophyta</taxon>
        <taxon>Bacillariophyta</taxon>
        <taxon>Coscinodiscophyceae</taxon>
        <taxon>Thalassiosirophycidae</taxon>
        <taxon>Thalassiosirales</taxon>
        <taxon>Thalassiosiraceae</taxon>
        <taxon>Thalassiosira</taxon>
    </lineage>
</organism>
<dbReference type="EMBL" id="AGNL01034700">
    <property type="protein sequence ID" value="EJK55120.1"/>
    <property type="molecule type" value="Genomic_DNA"/>
</dbReference>
<protein>
    <submittedName>
        <fullName evidence="1">Uncharacterized protein</fullName>
    </submittedName>
</protein>
<comment type="caution">
    <text evidence="1">The sequence shown here is derived from an EMBL/GenBank/DDBJ whole genome shotgun (WGS) entry which is preliminary data.</text>
</comment>
<sequence length="47" mass="5344">IAVHRREDVAREDPVAELAGWVHPRDLRAPVAVETVLPKDRPFSNEE</sequence>
<feature type="non-terminal residue" evidence="1">
    <location>
        <position position="1"/>
    </location>
</feature>
<reference evidence="1 2" key="1">
    <citation type="journal article" date="2012" name="Genome Biol.">
        <title>Genome and low-iron response of an oceanic diatom adapted to chronic iron limitation.</title>
        <authorList>
            <person name="Lommer M."/>
            <person name="Specht M."/>
            <person name="Roy A.S."/>
            <person name="Kraemer L."/>
            <person name="Andreson R."/>
            <person name="Gutowska M.A."/>
            <person name="Wolf J."/>
            <person name="Bergner S.V."/>
            <person name="Schilhabel M.B."/>
            <person name="Klostermeier U.C."/>
            <person name="Beiko R.G."/>
            <person name="Rosenstiel P."/>
            <person name="Hippler M."/>
            <person name="Laroche J."/>
        </authorList>
    </citation>
    <scope>NUCLEOTIDE SEQUENCE [LARGE SCALE GENOMIC DNA]</scope>
    <source>
        <strain evidence="1 2">CCMP1005</strain>
    </source>
</reference>
<accession>K0RPU3</accession>
<gene>
    <name evidence="1" type="ORF">THAOC_25179</name>
</gene>
<dbReference type="Proteomes" id="UP000266841">
    <property type="component" value="Unassembled WGS sequence"/>
</dbReference>